<evidence type="ECO:0000256" key="2">
    <source>
        <dbReference type="ARBA" id="ARBA00006661"/>
    </source>
</evidence>
<protein>
    <recommendedName>
        <fullName evidence="7">Structure-specific endonuclease subunit SLX4</fullName>
    </recommendedName>
</protein>
<feature type="compositionally biased region" description="Basic and acidic residues" evidence="8">
    <location>
        <begin position="498"/>
        <end position="508"/>
    </location>
</feature>
<feature type="compositionally biased region" description="Polar residues" evidence="8">
    <location>
        <begin position="51"/>
        <end position="66"/>
    </location>
</feature>
<evidence type="ECO:0000256" key="1">
    <source>
        <dbReference type="ARBA" id="ARBA00004123"/>
    </source>
</evidence>
<feature type="compositionally biased region" description="Basic residues" evidence="8">
    <location>
        <begin position="269"/>
        <end position="283"/>
    </location>
</feature>
<keyword evidence="4" id="KW-0233">DNA recombination</keyword>
<evidence type="ECO:0000256" key="6">
    <source>
        <dbReference type="ARBA" id="ARBA00023242"/>
    </source>
</evidence>
<organism evidence="9 10">
    <name type="scientific">Ascobolus immersus RN42</name>
    <dbReference type="NCBI Taxonomy" id="1160509"/>
    <lineage>
        <taxon>Eukaryota</taxon>
        <taxon>Fungi</taxon>
        <taxon>Dikarya</taxon>
        <taxon>Ascomycota</taxon>
        <taxon>Pezizomycotina</taxon>
        <taxon>Pezizomycetes</taxon>
        <taxon>Pezizales</taxon>
        <taxon>Ascobolaceae</taxon>
        <taxon>Ascobolus</taxon>
    </lineage>
</organism>
<feature type="region of interest" description="Disordered" evidence="8">
    <location>
        <begin position="796"/>
        <end position="829"/>
    </location>
</feature>
<feature type="region of interest" description="Disordered" evidence="8">
    <location>
        <begin position="911"/>
        <end position="969"/>
    </location>
</feature>
<keyword evidence="10" id="KW-1185">Reference proteome</keyword>
<evidence type="ECO:0000256" key="8">
    <source>
        <dbReference type="SAM" id="MobiDB-lite"/>
    </source>
</evidence>
<dbReference type="OrthoDB" id="5349119at2759"/>
<feature type="compositionally biased region" description="Basic and acidic residues" evidence="8">
    <location>
        <begin position="1"/>
        <end position="12"/>
    </location>
</feature>
<reference evidence="9 10" key="1">
    <citation type="journal article" date="2018" name="Nat. Ecol. Evol.">
        <title>Pezizomycetes genomes reveal the molecular basis of ectomycorrhizal truffle lifestyle.</title>
        <authorList>
            <person name="Murat C."/>
            <person name="Payen T."/>
            <person name="Noel B."/>
            <person name="Kuo A."/>
            <person name="Morin E."/>
            <person name="Chen J."/>
            <person name="Kohler A."/>
            <person name="Krizsan K."/>
            <person name="Balestrini R."/>
            <person name="Da Silva C."/>
            <person name="Montanini B."/>
            <person name="Hainaut M."/>
            <person name="Levati E."/>
            <person name="Barry K.W."/>
            <person name="Belfiori B."/>
            <person name="Cichocki N."/>
            <person name="Clum A."/>
            <person name="Dockter R.B."/>
            <person name="Fauchery L."/>
            <person name="Guy J."/>
            <person name="Iotti M."/>
            <person name="Le Tacon F."/>
            <person name="Lindquist E.A."/>
            <person name="Lipzen A."/>
            <person name="Malagnac F."/>
            <person name="Mello A."/>
            <person name="Molinier V."/>
            <person name="Miyauchi S."/>
            <person name="Poulain J."/>
            <person name="Riccioni C."/>
            <person name="Rubini A."/>
            <person name="Sitrit Y."/>
            <person name="Splivallo R."/>
            <person name="Traeger S."/>
            <person name="Wang M."/>
            <person name="Zifcakova L."/>
            <person name="Wipf D."/>
            <person name="Zambonelli A."/>
            <person name="Paolocci F."/>
            <person name="Nowrousian M."/>
            <person name="Ottonello S."/>
            <person name="Baldrian P."/>
            <person name="Spatafora J.W."/>
            <person name="Henrissat B."/>
            <person name="Nagy L.G."/>
            <person name="Aury J.M."/>
            <person name="Wincker P."/>
            <person name="Grigoriev I.V."/>
            <person name="Bonfante P."/>
            <person name="Martin F.M."/>
        </authorList>
    </citation>
    <scope>NUCLEOTIDE SEQUENCE [LARGE SCALE GENOMIC DNA]</scope>
    <source>
        <strain evidence="9 10">RN42</strain>
    </source>
</reference>
<dbReference type="Proteomes" id="UP000275078">
    <property type="component" value="Unassembled WGS sequence"/>
</dbReference>
<comment type="similarity">
    <text evidence="2">Belongs to the SLX4 family.</text>
</comment>
<dbReference type="InterPro" id="IPR018574">
    <property type="entry name" value="Structure-sp_endonuc_su_Slx4"/>
</dbReference>
<evidence type="ECO:0000256" key="4">
    <source>
        <dbReference type="ARBA" id="ARBA00023172"/>
    </source>
</evidence>
<dbReference type="GO" id="GO:0006281">
    <property type="term" value="P:DNA repair"/>
    <property type="evidence" value="ECO:0007669"/>
    <property type="project" value="UniProtKB-KW"/>
</dbReference>
<feature type="compositionally biased region" description="Polar residues" evidence="8">
    <location>
        <begin position="641"/>
        <end position="654"/>
    </location>
</feature>
<dbReference type="GO" id="GO:0006260">
    <property type="term" value="P:DNA replication"/>
    <property type="evidence" value="ECO:0007669"/>
    <property type="project" value="InterPro"/>
</dbReference>
<dbReference type="EMBL" id="ML119646">
    <property type="protein sequence ID" value="RPA87491.1"/>
    <property type="molecule type" value="Genomic_DNA"/>
</dbReference>
<dbReference type="AlphaFoldDB" id="A0A3N4ITA5"/>
<gene>
    <name evidence="9" type="ORF">BJ508DRAFT_410259</name>
</gene>
<feature type="compositionally biased region" description="Low complexity" evidence="8">
    <location>
        <begin position="80"/>
        <end position="99"/>
    </location>
</feature>
<dbReference type="GO" id="GO:0033557">
    <property type="term" value="C:Slx1-Slx4 complex"/>
    <property type="evidence" value="ECO:0007669"/>
    <property type="project" value="InterPro"/>
</dbReference>
<dbReference type="Pfam" id="PF09494">
    <property type="entry name" value="Slx4"/>
    <property type="match status" value="1"/>
</dbReference>
<proteinExistence type="inferred from homology"/>
<comment type="subcellular location">
    <subcellularLocation>
        <location evidence="1">Nucleus</location>
    </subcellularLocation>
</comment>
<feature type="region of interest" description="Disordered" evidence="8">
    <location>
        <begin position="1"/>
        <end position="185"/>
    </location>
</feature>
<feature type="compositionally biased region" description="Polar residues" evidence="8">
    <location>
        <begin position="433"/>
        <end position="445"/>
    </location>
</feature>
<name>A0A3N4ITA5_ASCIM</name>
<evidence type="ECO:0000256" key="3">
    <source>
        <dbReference type="ARBA" id="ARBA00022763"/>
    </source>
</evidence>
<evidence type="ECO:0000256" key="5">
    <source>
        <dbReference type="ARBA" id="ARBA00023204"/>
    </source>
</evidence>
<evidence type="ECO:0000256" key="7">
    <source>
        <dbReference type="ARBA" id="ARBA00029496"/>
    </source>
</evidence>
<evidence type="ECO:0000313" key="9">
    <source>
        <dbReference type="EMBL" id="RPA87491.1"/>
    </source>
</evidence>
<feature type="compositionally biased region" description="Polar residues" evidence="8">
    <location>
        <begin position="798"/>
        <end position="808"/>
    </location>
</feature>
<feature type="compositionally biased region" description="Basic and acidic residues" evidence="8">
    <location>
        <begin position="258"/>
        <end position="268"/>
    </location>
</feature>
<feature type="region of interest" description="Disordered" evidence="8">
    <location>
        <begin position="498"/>
        <end position="569"/>
    </location>
</feature>
<dbReference type="GO" id="GO:0006310">
    <property type="term" value="P:DNA recombination"/>
    <property type="evidence" value="ECO:0007669"/>
    <property type="project" value="UniProtKB-KW"/>
</dbReference>
<evidence type="ECO:0000313" key="10">
    <source>
        <dbReference type="Proteomes" id="UP000275078"/>
    </source>
</evidence>
<dbReference type="STRING" id="1160509.A0A3N4ITA5"/>
<keyword evidence="5" id="KW-0234">DNA repair</keyword>
<keyword evidence="3" id="KW-0227">DNA damage</keyword>
<feature type="compositionally biased region" description="Polar residues" evidence="8">
    <location>
        <begin position="510"/>
        <end position="527"/>
    </location>
</feature>
<keyword evidence="6" id="KW-0539">Nucleus</keyword>
<accession>A0A3N4ITA5</accession>
<sequence length="969" mass="106473">MAAINDENRHPMALDASPLPAATSPILRRSPRNKASRFDDDSVWDFPLTQEVASAQQPPTKLQSILNRLRKEDSSTLAEGNAGKKTTAQKGGTTGATEGDGAKPKRVRKAAANAEEKPKAPRKPRTKKKLGDDGLGQSPFFANAKQSKPVSAPATKKKSAPKTTAATKAEPILISSSPTQPDLPAQEVVARRTDWTPVRNTTAKDEVVLLSDCSNASGRKRKAAEFEGLISSLTFDKGKIKGDAVTVADKAAPTTKRRCSDDGFEAKHSTKSKPVAKPKKAAKPKAEPKPRKPKAKSKTMYDYAVEKLRRDQGLDEPVEKHTSILDYFGGDDITNKHNDAPQLTPNTMMKEATFGTFSQLARGDGRGFEEQRREWTREELEKTRYAKGSLLAAAAEAPDGEVWDEDVDKFCFRRKSTQEIRESALGDTPMPQKENTPEVNMSDSPISWEETPERKVECAPEPATAEVSEFEKERQSMEHVQEVAMNDVPEAAILTELDMKTEDEREATVQKPTESSLVPARQASSSPVEAAITPVKARSPTRSPMKTRKSQVIEIPDSGGSNGTLSDSIEDDYDDAILSYAPASYQIPEFTRPKPEIIDLSDSPVKKMEIADSMSDGDSEDYGIDDPLDISIERLEREAVFNTQTVHQPTSMVDQESRTKSTSAFSFSDSDSDEPLLSRTKHKVTTLAAEVPASDISEPEEPAPKPRGRPKKKTPSPATTISEPEEPARKPKRQVKKKAMSEAEPVDPNRPDYNALTTTELTLKIKRMGLKPIKTRKGMVQMLERCWALQHPAPKAIPTTQVPSSQPETPKATAAKSRSKTTLPPSPTAEEIPLHEAIHRAITTSEKPRGQAYHLKILTYEPLPLEELTDWLNDEGLRDVGYVDYVVSAKVRDWCDEKGVCLFSSGGWANSRETRGRGRSRSVEPISAAKSAARGRVTKRKTAAAGVGKGRKKKVVEDSDSEREYLDVQ</sequence>
<feature type="region of interest" description="Disordered" evidence="8">
    <location>
        <begin position="421"/>
        <end position="455"/>
    </location>
</feature>
<feature type="region of interest" description="Disordered" evidence="8">
    <location>
        <begin position="641"/>
        <end position="754"/>
    </location>
</feature>
<feature type="region of interest" description="Disordered" evidence="8">
    <location>
        <begin position="249"/>
        <end position="302"/>
    </location>
</feature>